<dbReference type="OrthoDB" id="4395072at2759"/>
<protein>
    <submittedName>
        <fullName evidence="2">Uncharacterized protein</fullName>
    </submittedName>
</protein>
<feature type="compositionally biased region" description="Low complexity" evidence="1">
    <location>
        <begin position="280"/>
        <end position="292"/>
    </location>
</feature>
<evidence type="ECO:0000256" key="1">
    <source>
        <dbReference type="SAM" id="MobiDB-lite"/>
    </source>
</evidence>
<sequence>MASTSSETEVYITPPTSPSQTPCQFPGRIVVKPSFLDLEFDESRFSLPNKARGICCSVKNVWYFNRHWPEQSQYKHLFEQASETWEKLAPEFNRIWIAVWRRSLATTPWTVKLRLVGAHQPGKERVIIRPSVWIRSTDEAIRSSTVWKKLQKQVRKLGLDSVQHVSIFAESDLRSANGPASVRWEQLDLQKGIKFTYDLTLHTRVAWWAVSGPYECGEVCLTTIAKYRQIVYQEVSRIGGVLGINASHEAGVTSGHTMLLYFLQNMDQAAMTTIKGLKGTGSSSHTSSSGSCSEDDEQGSSDECELVENDTASTDPRTDLGYIDLEKVGTWIPVNLSGMINFIKQVEVDVSIKASYVKLMGPSTGSIPADFALVSRVEFDLFLGQNDNIYNFNGRNSVSSICPDSSAANEQEILVLLGNGMEASAGFLQPAKIPFSIGGTTISARKIRLTAPLGKSYKEGE</sequence>
<keyword evidence="3" id="KW-1185">Reference proteome</keyword>
<proteinExistence type="predicted"/>
<evidence type="ECO:0000313" key="2">
    <source>
        <dbReference type="EMBL" id="KAF4434926.1"/>
    </source>
</evidence>
<accession>A0A8H4NK78</accession>
<organism evidence="2 3">
    <name type="scientific">Fusarium acutatum</name>
    <dbReference type="NCBI Taxonomy" id="78861"/>
    <lineage>
        <taxon>Eukaryota</taxon>
        <taxon>Fungi</taxon>
        <taxon>Dikarya</taxon>
        <taxon>Ascomycota</taxon>
        <taxon>Pezizomycotina</taxon>
        <taxon>Sordariomycetes</taxon>
        <taxon>Hypocreomycetidae</taxon>
        <taxon>Hypocreales</taxon>
        <taxon>Nectriaceae</taxon>
        <taxon>Fusarium</taxon>
        <taxon>Fusarium fujikuroi species complex</taxon>
    </lineage>
</organism>
<dbReference type="AlphaFoldDB" id="A0A8H4NK78"/>
<dbReference type="EMBL" id="JAADJF010000195">
    <property type="protein sequence ID" value="KAF4434926.1"/>
    <property type="molecule type" value="Genomic_DNA"/>
</dbReference>
<name>A0A8H4NK78_9HYPO</name>
<feature type="region of interest" description="Disordered" evidence="1">
    <location>
        <begin position="277"/>
        <end position="315"/>
    </location>
</feature>
<evidence type="ECO:0000313" key="3">
    <source>
        <dbReference type="Proteomes" id="UP000536711"/>
    </source>
</evidence>
<reference evidence="2 3" key="1">
    <citation type="submission" date="2020-01" db="EMBL/GenBank/DDBJ databases">
        <title>Identification and distribution of gene clusters putatively required for synthesis of sphingolipid metabolism inhibitors in phylogenetically diverse species of the filamentous fungus Fusarium.</title>
        <authorList>
            <person name="Kim H.-S."/>
            <person name="Busman M."/>
            <person name="Brown D.W."/>
            <person name="Divon H."/>
            <person name="Uhlig S."/>
            <person name="Proctor R.H."/>
        </authorList>
    </citation>
    <scope>NUCLEOTIDE SEQUENCE [LARGE SCALE GENOMIC DNA]</scope>
    <source>
        <strain evidence="2 3">NRRL 13308</strain>
    </source>
</reference>
<feature type="region of interest" description="Disordered" evidence="1">
    <location>
        <begin position="1"/>
        <end position="23"/>
    </location>
</feature>
<feature type="compositionally biased region" description="Acidic residues" evidence="1">
    <location>
        <begin position="293"/>
        <end position="308"/>
    </location>
</feature>
<dbReference type="Proteomes" id="UP000536711">
    <property type="component" value="Unassembled WGS sequence"/>
</dbReference>
<gene>
    <name evidence="2" type="ORF">FACUT_7586</name>
</gene>
<comment type="caution">
    <text evidence="2">The sequence shown here is derived from an EMBL/GenBank/DDBJ whole genome shotgun (WGS) entry which is preliminary data.</text>
</comment>